<evidence type="ECO:0000256" key="8">
    <source>
        <dbReference type="ARBA" id="ARBA00031737"/>
    </source>
</evidence>
<dbReference type="PANTHER" id="PTHR35794">
    <property type="entry name" value="CELL DIVISION PROTEIN DIVIVA"/>
    <property type="match status" value="1"/>
</dbReference>
<proteinExistence type="inferred from homology"/>
<organism evidence="10 11">
    <name type="scientific">Actinoallomurus acaciae</name>
    <dbReference type="NCBI Taxonomy" id="502577"/>
    <lineage>
        <taxon>Bacteria</taxon>
        <taxon>Bacillati</taxon>
        <taxon>Actinomycetota</taxon>
        <taxon>Actinomycetes</taxon>
        <taxon>Streptosporangiales</taxon>
        <taxon>Thermomonosporaceae</taxon>
        <taxon>Actinoallomurus</taxon>
    </lineage>
</organism>
<evidence type="ECO:0000256" key="5">
    <source>
        <dbReference type="ARBA" id="ARBA00022618"/>
    </source>
</evidence>
<evidence type="ECO:0000256" key="2">
    <source>
        <dbReference type="ARBA" id="ARBA00009008"/>
    </source>
</evidence>
<reference evidence="10 11" key="1">
    <citation type="submission" date="2024-09" db="EMBL/GenBank/DDBJ databases">
        <authorList>
            <person name="Sun Q."/>
            <person name="Mori K."/>
        </authorList>
    </citation>
    <scope>NUCLEOTIDE SEQUENCE [LARGE SCALE GENOMIC DNA]</scope>
    <source>
        <strain evidence="10 11">TBRC 0563</strain>
    </source>
</reference>
<evidence type="ECO:0000256" key="6">
    <source>
        <dbReference type="ARBA" id="ARBA00023054"/>
    </source>
</evidence>
<dbReference type="EMBL" id="JBHLZP010000056">
    <property type="protein sequence ID" value="MFB9832662.1"/>
    <property type="molecule type" value="Genomic_DNA"/>
</dbReference>
<keyword evidence="7" id="KW-0131">Cell cycle</keyword>
<feature type="coiled-coil region" evidence="9">
    <location>
        <begin position="34"/>
        <end position="61"/>
    </location>
</feature>
<dbReference type="Pfam" id="PF05103">
    <property type="entry name" value="DivIVA"/>
    <property type="match status" value="1"/>
</dbReference>
<dbReference type="NCBIfam" id="TIGR03544">
    <property type="entry name" value="DivI1A_domain"/>
    <property type="match status" value="1"/>
</dbReference>
<keyword evidence="5" id="KW-0132">Cell division</keyword>
<evidence type="ECO:0000256" key="9">
    <source>
        <dbReference type="SAM" id="Coils"/>
    </source>
</evidence>
<accession>A0ABV5YCA5</accession>
<dbReference type="InterPro" id="IPR019933">
    <property type="entry name" value="DivIVA_domain"/>
</dbReference>
<dbReference type="RefSeq" id="WP_378198782.1">
    <property type="nucleotide sequence ID" value="NZ_JBHLZP010000056.1"/>
</dbReference>
<keyword evidence="6 9" id="KW-0175">Coiled coil</keyword>
<dbReference type="Gene3D" id="6.10.250.660">
    <property type="match status" value="1"/>
</dbReference>
<evidence type="ECO:0000256" key="1">
    <source>
        <dbReference type="ARBA" id="ARBA00004496"/>
    </source>
</evidence>
<evidence type="ECO:0000256" key="3">
    <source>
        <dbReference type="ARBA" id="ARBA00018787"/>
    </source>
</evidence>
<comment type="caution">
    <text evidence="10">The sequence shown here is derived from an EMBL/GenBank/DDBJ whole genome shotgun (WGS) entry which is preliminary data.</text>
</comment>
<keyword evidence="11" id="KW-1185">Reference proteome</keyword>
<gene>
    <name evidence="10" type="ORF">ACFFNX_10730</name>
</gene>
<evidence type="ECO:0000256" key="7">
    <source>
        <dbReference type="ARBA" id="ARBA00023306"/>
    </source>
</evidence>
<evidence type="ECO:0000256" key="4">
    <source>
        <dbReference type="ARBA" id="ARBA00022490"/>
    </source>
</evidence>
<evidence type="ECO:0000313" key="10">
    <source>
        <dbReference type="EMBL" id="MFB9832662.1"/>
    </source>
</evidence>
<protein>
    <recommendedName>
        <fullName evidence="3">Cell wall synthesis protein Wag31</fullName>
    </recommendedName>
    <alternativeName>
        <fullName evidence="8">Antigen 84</fullName>
    </alternativeName>
</protein>
<sequence length="94" mass="10855">MNDYRLTPEGVRAKQFPTTRLRPGYDETDVDEFLDLVESEIALLIREREDARAALEELRRILPKDQTLDELTSKVAALYRVIWGEPHPEAETAT</sequence>
<dbReference type="InterPro" id="IPR007793">
    <property type="entry name" value="DivIVA_fam"/>
</dbReference>
<name>A0ABV5YCA5_9ACTN</name>
<dbReference type="Proteomes" id="UP001589627">
    <property type="component" value="Unassembled WGS sequence"/>
</dbReference>
<dbReference type="PANTHER" id="PTHR35794:SF2">
    <property type="entry name" value="CELL DIVISION PROTEIN DIVIVA"/>
    <property type="match status" value="1"/>
</dbReference>
<keyword evidence="4" id="KW-0963">Cytoplasm</keyword>
<comment type="similarity">
    <text evidence="2">Belongs to the DivIVA family.</text>
</comment>
<comment type="subcellular location">
    <subcellularLocation>
        <location evidence="1">Cytoplasm</location>
    </subcellularLocation>
</comment>
<evidence type="ECO:0000313" key="11">
    <source>
        <dbReference type="Proteomes" id="UP001589627"/>
    </source>
</evidence>